<reference evidence="1" key="1">
    <citation type="journal article" date="2014" name="Front. Microbiol.">
        <title>High frequency of phylogenetically diverse reductive dehalogenase-homologous genes in deep subseafloor sedimentary metagenomes.</title>
        <authorList>
            <person name="Kawai M."/>
            <person name="Futagami T."/>
            <person name="Toyoda A."/>
            <person name="Takaki Y."/>
            <person name="Nishi S."/>
            <person name="Hori S."/>
            <person name="Arai W."/>
            <person name="Tsubouchi T."/>
            <person name="Morono Y."/>
            <person name="Uchiyama I."/>
            <person name="Ito T."/>
            <person name="Fujiyama A."/>
            <person name="Inagaki F."/>
            <person name="Takami H."/>
        </authorList>
    </citation>
    <scope>NUCLEOTIDE SEQUENCE</scope>
    <source>
        <strain evidence="1">Expedition CK06-06</strain>
    </source>
</reference>
<comment type="caution">
    <text evidence="1">The sequence shown here is derived from an EMBL/GenBank/DDBJ whole genome shotgun (WGS) entry which is preliminary data.</text>
</comment>
<organism evidence="1">
    <name type="scientific">marine sediment metagenome</name>
    <dbReference type="NCBI Taxonomy" id="412755"/>
    <lineage>
        <taxon>unclassified sequences</taxon>
        <taxon>metagenomes</taxon>
        <taxon>ecological metagenomes</taxon>
    </lineage>
</organism>
<protein>
    <submittedName>
        <fullName evidence="1">Uncharacterized protein</fullName>
    </submittedName>
</protein>
<name>X0ZNV9_9ZZZZ</name>
<accession>X0ZNV9</accession>
<proteinExistence type="predicted"/>
<gene>
    <name evidence="1" type="ORF">S01H4_11171</name>
</gene>
<dbReference type="AlphaFoldDB" id="X0ZNV9"/>
<feature type="non-terminal residue" evidence="1">
    <location>
        <position position="75"/>
    </location>
</feature>
<sequence>MNLIFRGSQFIAPLEYDSELIFKKAEEVLINPKEFYPSNEIPKVSVIYIPQTDALMHDKGYDNSEYINEIIKIDE</sequence>
<evidence type="ECO:0000313" key="1">
    <source>
        <dbReference type="EMBL" id="GAG71089.1"/>
    </source>
</evidence>
<dbReference type="EMBL" id="BART01004458">
    <property type="protein sequence ID" value="GAG71089.1"/>
    <property type="molecule type" value="Genomic_DNA"/>
</dbReference>